<evidence type="ECO:0000313" key="1">
    <source>
        <dbReference type="EMBL" id="MPC09864.1"/>
    </source>
</evidence>
<proteinExistence type="predicted"/>
<accession>A0A5B7CMD6</accession>
<evidence type="ECO:0000313" key="2">
    <source>
        <dbReference type="Proteomes" id="UP000324222"/>
    </source>
</evidence>
<dbReference type="EMBL" id="VSRR010000089">
    <property type="protein sequence ID" value="MPC09864.1"/>
    <property type="molecule type" value="Genomic_DNA"/>
</dbReference>
<sequence>MVSRWFYFVARIVTSSASDSRRQCFLKTVQVSVGACGGKVREKGIEGEETPHPSLPAQQCSLAVARAARASVSPSPPPAAFALA</sequence>
<gene>
    <name evidence="1" type="ORF">E2C01_002481</name>
</gene>
<keyword evidence="2" id="KW-1185">Reference proteome</keyword>
<dbReference type="Proteomes" id="UP000324222">
    <property type="component" value="Unassembled WGS sequence"/>
</dbReference>
<protein>
    <submittedName>
        <fullName evidence="1">Uncharacterized protein</fullName>
    </submittedName>
</protein>
<name>A0A5B7CMD6_PORTR</name>
<organism evidence="1 2">
    <name type="scientific">Portunus trituberculatus</name>
    <name type="common">Swimming crab</name>
    <name type="synonym">Neptunus trituberculatus</name>
    <dbReference type="NCBI Taxonomy" id="210409"/>
    <lineage>
        <taxon>Eukaryota</taxon>
        <taxon>Metazoa</taxon>
        <taxon>Ecdysozoa</taxon>
        <taxon>Arthropoda</taxon>
        <taxon>Crustacea</taxon>
        <taxon>Multicrustacea</taxon>
        <taxon>Malacostraca</taxon>
        <taxon>Eumalacostraca</taxon>
        <taxon>Eucarida</taxon>
        <taxon>Decapoda</taxon>
        <taxon>Pleocyemata</taxon>
        <taxon>Brachyura</taxon>
        <taxon>Eubrachyura</taxon>
        <taxon>Portunoidea</taxon>
        <taxon>Portunidae</taxon>
        <taxon>Portuninae</taxon>
        <taxon>Portunus</taxon>
    </lineage>
</organism>
<reference evidence="1 2" key="1">
    <citation type="submission" date="2019-05" db="EMBL/GenBank/DDBJ databases">
        <title>Another draft genome of Portunus trituberculatus and its Hox gene families provides insights of decapod evolution.</title>
        <authorList>
            <person name="Jeong J.-H."/>
            <person name="Song I."/>
            <person name="Kim S."/>
            <person name="Choi T."/>
            <person name="Kim D."/>
            <person name="Ryu S."/>
            <person name="Kim W."/>
        </authorList>
    </citation>
    <scope>NUCLEOTIDE SEQUENCE [LARGE SCALE GENOMIC DNA]</scope>
    <source>
        <tissue evidence="1">Muscle</tissue>
    </source>
</reference>
<dbReference type="AlphaFoldDB" id="A0A5B7CMD6"/>
<comment type="caution">
    <text evidence="1">The sequence shown here is derived from an EMBL/GenBank/DDBJ whole genome shotgun (WGS) entry which is preliminary data.</text>
</comment>